<evidence type="ECO:0008006" key="7">
    <source>
        <dbReference type="Google" id="ProtNLM"/>
    </source>
</evidence>
<feature type="domain" description="Response regulatory" evidence="3">
    <location>
        <begin position="4"/>
        <end position="121"/>
    </location>
</feature>
<dbReference type="SMART" id="SM00448">
    <property type="entry name" value="REC"/>
    <property type="match status" value="1"/>
</dbReference>
<dbReference type="Pfam" id="PF00072">
    <property type="entry name" value="Response_reg"/>
    <property type="match status" value="1"/>
</dbReference>
<keyword evidence="1" id="KW-0597">Phosphoprotein</keyword>
<dbReference type="InterPro" id="IPR037522">
    <property type="entry name" value="HD_GYP_dom"/>
</dbReference>
<feature type="coiled-coil region" evidence="2">
    <location>
        <begin position="123"/>
        <end position="157"/>
    </location>
</feature>
<dbReference type="InterPro" id="IPR011006">
    <property type="entry name" value="CheY-like_superfamily"/>
</dbReference>
<protein>
    <recommendedName>
        <fullName evidence="7">Response regulator</fullName>
    </recommendedName>
</protein>
<dbReference type="InterPro" id="IPR052020">
    <property type="entry name" value="Cyclic_di-GMP/3'3'-cGAMP_PDE"/>
</dbReference>
<dbReference type="SUPFAM" id="SSF109604">
    <property type="entry name" value="HD-domain/PDEase-like"/>
    <property type="match status" value="1"/>
</dbReference>
<dbReference type="GO" id="GO:0000160">
    <property type="term" value="P:phosphorelay signal transduction system"/>
    <property type="evidence" value="ECO:0007669"/>
    <property type="project" value="InterPro"/>
</dbReference>
<sequence length="497" mass="56240">MNEKVLIADSELLVANFLKKIVEYDNPNELSVDIAVNGDEFTKFVTENEYAVIIMDLNLPNINVIDFVSQFSMEHPLTPIITMAATIDLNVALTCIRSGAYDFVAKPFTADTMMLVLKNAYEKRQLLLDKERLNNDIQQINDELVNANSAVTRQKENTDKNLTDLIEGIEKLREFSESVSQVKSVETSSMNLFLKIEEIFKPSALALLLNEEKSGNFIVKKENNFSKEFPEGTKIGKSQFKTYFSHIKVHEEHSLRGMEGYRTITLPLGSGNLIMGLFILDITNEDYEGARKVFYEIVRIIVTNILLTAKFFEDSRRSYLESLIAFLLIEERSHPGLKKLSEIVSSTAVKIARKMNAPDDELRNIQYASLLHLLGLTSAPSDLLTASNYFSEEKFPEIRDSILSGVELLAPLVFLDNAQHMIKHMYENYDGSGKPDSLSAKNIPLGSRIIRVAGEFHMFKTIFKLTEGHVDGLFKDNSGKLYDPEVVKHLFTVIKIK</sequence>
<accession>A0A350H8X4</accession>
<evidence type="ECO:0000313" key="6">
    <source>
        <dbReference type="Proteomes" id="UP000264062"/>
    </source>
</evidence>
<evidence type="ECO:0000259" key="3">
    <source>
        <dbReference type="PROSITE" id="PS50110"/>
    </source>
</evidence>
<dbReference type="Gene3D" id="1.10.3210.10">
    <property type="entry name" value="Hypothetical protein af1432"/>
    <property type="match status" value="1"/>
</dbReference>
<dbReference type="Pfam" id="PF13487">
    <property type="entry name" value="HD_5"/>
    <property type="match status" value="1"/>
</dbReference>
<dbReference type="Gene3D" id="3.40.50.2300">
    <property type="match status" value="1"/>
</dbReference>
<reference evidence="5 6" key="1">
    <citation type="journal article" date="2018" name="Nat. Biotechnol.">
        <title>A standardized bacterial taxonomy based on genome phylogeny substantially revises the tree of life.</title>
        <authorList>
            <person name="Parks D.H."/>
            <person name="Chuvochina M."/>
            <person name="Waite D.W."/>
            <person name="Rinke C."/>
            <person name="Skarshewski A."/>
            <person name="Chaumeil P.A."/>
            <person name="Hugenholtz P."/>
        </authorList>
    </citation>
    <scope>NUCLEOTIDE SEQUENCE [LARGE SCALE GENOMIC DNA]</scope>
    <source>
        <strain evidence="5">UBA9956</strain>
    </source>
</reference>
<dbReference type="SUPFAM" id="SSF52172">
    <property type="entry name" value="CheY-like"/>
    <property type="match status" value="1"/>
</dbReference>
<dbReference type="PROSITE" id="PS51832">
    <property type="entry name" value="HD_GYP"/>
    <property type="match status" value="1"/>
</dbReference>
<name>A0A350H8X4_UNCW3</name>
<proteinExistence type="predicted"/>
<evidence type="ECO:0000256" key="1">
    <source>
        <dbReference type="PROSITE-ProRule" id="PRU00169"/>
    </source>
</evidence>
<dbReference type="PROSITE" id="PS50110">
    <property type="entry name" value="RESPONSE_REGULATORY"/>
    <property type="match status" value="1"/>
</dbReference>
<dbReference type="InterPro" id="IPR001789">
    <property type="entry name" value="Sig_transdc_resp-reg_receiver"/>
</dbReference>
<organism evidence="5 6">
    <name type="scientific">candidate division WOR-3 bacterium</name>
    <dbReference type="NCBI Taxonomy" id="2052148"/>
    <lineage>
        <taxon>Bacteria</taxon>
        <taxon>Bacteria division WOR-3</taxon>
    </lineage>
</organism>
<gene>
    <name evidence="5" type="ORF">DCW38_02275</name>
</gene>
<dbReference type="EMBL" id="DMZY01000067">
    <property type="protein sequence ID" value="HAV91990.1"/>
    <property type="molecule type" value="Genomic_DNA"/>
</dbReference>
<comment type="caution">
    <text evidence="5">The sequence shown here is derived from an EMBL/GenBank/DDBJ whole genome shotgun (WGS) entry which is preliminary data.</text>
</comment>
<feature type="modified residue" description="4-aspartylphosphate" evidence="1">
    <location>
        <position position="56"/>
    </location>
</feature>
<evidence type="ECO:0000256" key="2">
    <source>
        <dbReference type="SAM" id="Coils"/>
    </source>
</evidence>
<feature type="domain" description="HD-GYP" evidence="4">
    <location>
        <begin position="315"/>
        <end position="497"/>
    </location>
</feature>
<keyword evidence="2" id="KW-0175">Coiled coil</keyword>
<dbReference type="AlphaFoldDB" id="A0A350H8X4"/>
<dbReference type="PANTHER" id="PTHR45228">
    <property type="entry name" value="CYCLIC DI-GMP PHOSPHODIESTERASE TM_0186-RELATED"/>
    <property type="match status" value="1"/>
</dbReference>
<evidence type="ECO:0000313" key="5">
    <source>
        <dbReference type="EMBL" id="HAV91990.1"/>
    </source>
</evidence>
<dbReference type="Proteomes" id="UP000264062">
    <property type="component" value="Unassembled WGS sequence"/>
</dbReference>
<evidence type="ECO:0000259" key="4">
    <source>
        <dbReference type="PROSITE" id="PS51832"/>
    </source>
</evidence>